<gene>
    <name evidence="2" type="ORF">LF63_0112590</name>
</gene>
<comment type="caution">
    <text evidence="2">The sequence shown here is derived from an EMBL/GenBank/DDBJ whole genome shotgun (WGS) entry which is preliminary data.</text>
</comment>
<reference evidence="2 3" key="1">
    <citation type="submission" date="2014-09" db="EMBL/GenBank/DDBJ databases">
        <title>Xanthomonadaceae 3.5X direct submission.</title>
        <authorList>
            <person name="Fang T."/>
            <person name="Wang H."/>
        </authorList>
    </citation>
    <scope>NUCLEOTIDE SEQUENCE [LARGE SCALE GENOMIC DNA]</scope>
    <source>
        <strain evidence="2 3">3.5X</strain>
    </source>
</reference>
<dbReference type="PROSITE" id="PS51257">
    <property type="entry name" value="PROKAR_LIPOPROTEIN"/>
    <property type="match status" value="1"/>
</dbReference>
<feature type="signal peptide" evidence="1">
    <location>
        <begin position="1"/>
        <end position="20"/>
    </location>
</feature>
<feature type="chain" id="PRO_5001952903" description="Lipoprotein" evidence="1">
    <location>
        <begin position="21"/>
        <end position="168"/>
    </location>
</feature>
<protein>
    <recommendedName>
        <fullName evidence="4">Lipoprotein</fullName>
    </recommendedName>
</protein>
<proteinExistence type="predicted"/>
<evidence type="ECO:0000256" key="1">
    <source>
        <dbReference type="SAM" id="SignalP"/>
    </source>
</evidence>
<organism evidence="2 3">
    <name type="scientific">Oleiagrimonas soli</name>
    <dbReference type="NCBI Taxonomy" id="1543381"/>
    <lineage>
        <taxon>Bacteria</taxon>
        <taxon>Pseudomonadati</taxon>
        <taxon>Pseudomonadota</taxon>
        <taxon>Gammaproteobacteria</taxon>
        <taxon>Lysobacterales</taxon>
        <taxon>Rhodanobacteraceae</taxon>
        <taxon>Oleiagrimonas</taxon>
    </lineage>
</organism>
<evidence type="ECO:0000313" key="3">
    <source>
        <dbReference type="Proteomes" id="UP000029708"/>
    </source>
</evidence>
<dbReference type="Proteomes" id="UP000029708">
    <property type="component" value="Unassembled WGS sequence"/>
</dbReference>
<dbReference type="EMBL" id="JROI01000014">
    <property type="protein sequence ID" value="KGI77079.1"/>
    <property type="molecule type" value="Genomic_DNA"/>
</dbReference>
<accession>A0A099CTJ7</accession>
<sequence length="168" mass="18353">MGMKYLIVCMALLAAGCAAAPKPTMEQVGLRTVASPTPSCQAGHENALADGALIIEPGQTLCVDLHVDGTRVEPVRIVTTADPKRTLIIRFWNEPGTDDMYLTLHNPLPSTLRYHATMRRSGSYVYEATSVCDILSKRLAIEHWPYPIAALHLSGFSTTGSEDRVQCR</sequence>
<name>A0A099CTJ7_9GAMM</name>
<dbReference type="AlphaFoldDB" id="A0A099CTJ7"/>
<evidence type="ECO:0000313" key="2">
    <source>
        <dbReference type="EMBL" id="KGI77079.1"/>
    </source>
</evidence>
<dbReference type="HOGENOM" id="CLU_1584818_0_0_6"/>
<keyword evidence="3" id="KW-1185">Reference proteome</keyword>
<keyword evidence="1" id="KW-0732">Signal</keyword>
<evidence type="ECO:0008006" key="4">
    <source>
        <dbReference type="Google" id="ProtNLM"/>
    </source>
</evidence>